<dbReference type="VEuPathDB" id="PlasmoDB:PmUG01_05014200"/>
<dbReference type="EMBL" id="FLQW01004124">
    <property type="protein sequence ID" value="SBS96558.1"/>
    <property type="molecule type" value="Genomic_DNA"/>
</dbReference>
<dbReference type="AlphaFoldDB" id="A0A1A8WUF9"/>
<organism evidence="1 2">
    <name type="scientific">Plasmodium malariae</name>
    <dbReference type="NCBI Taxonomy" id="5858"/>
    <lineage>
        <taxon>Eukaryota</taxon>
        <taxon>Sar</taxon>
        <taxon>Alveolata</taxon>
        <taxon>Apicomplexa</taxon>
        <taxon>Aconoidasida</taxon>
        <taxon>Haemosporida</taxon>
        <taxon>Plasmodiidae</taxon>
        <taxon>Plasmodium</taxon>
        <taxon>Plasmodium (Plasmodium)</taxon>
    </lineage>
</organism>
<gene>
    <name evidence="1" type="ORF">PMALA_054810</name>
</gene>
<sequence>MAQTIKFLSFNKIFSFVLLICIWKYSFEETTSGILSYKKINLNTLDVRIRRLLSEETNLNGQQRQTYLRERRRNTIGEGEYPFKYGLNTSLENYSKKKQCKKNVNDEVQNSSNSLYSRYSFQKSQGSINYIDHNSTDSVSFEEVLRRKYYIPEKKSRKSSIKQYLKEVDKKLDRYTINILRYKLGFDYRGLELMPFLHMFRRK</sequence>
<reference evidence="2" key="1">
    <citation type="submission" date="2016-05" db="EMBL/GenBank/DDBJ databases">
        <authorList>
            <person name="Naeem Raeece"/>
        </authorList>
    </citation>
    <scope>NUCLEOTIDE SEQUENCE [LARGE SCALE GENOMIC DNA]</scope>
</reference>
<protein>
    <submittedName>
        <fullName evidence="1">Uncharacterized protein</fullName>
    </submittedName>
</protein>
<evidence type="ECO:0000313" key="2">
    <source>
        <dbReference type="Proteomes" id="UP000078597"/>
    </source>
</evidence>
<dbReference type="Proteomes" id="UP000078597">
    <property type="component" value="Unassembled WGS sequence"/>
</dbReference>
<accession>A0A1A8WUF9</accession>
<name>A0A1A8WUF9_PLAMA</name>
<proteinExistence type="predicted"/>
<evidence type="ECO:0000313" key="1">
    <source>
        <dbReference type="EMBL" id="SBS96558.1"/>
    </source>
</evidence>